<organism evidence="6 7">
    <name type="scientific">Sphaceloma murrayae</name>
    <dbReference type="NCBI Taxonomy" id="2082308"/>
    <lineage>
        <taxon>Eukaryota</taxon>
        <taxon>Fungi</taxon>
        <taxon>Dikarya</taxon>
        <taxon>Ascomycota</taxon>
        <taxon>Pezizomycotina</taxon>
        <taxon>Dothideomycetes</taxon>
        <taxon>Dothideomycetidae</taxon>
        <taxon>Myriangiales</taxon>
        <taxon>Elsinoaceae</taxon>
        <taxon>Sphaceloma</taxon>
    </lineage>
</organism>
<dbReference type="InterPro" id="IPR001077">
    <property type="entry name" value="COMT_C"/>
</dbReference>
<gene>
    <name evidence="6" type="ORF">CAC42_6847</name>
</gene>
<dbReference type="SUPFAM" id="SSF53335">
    <property type="entry name" value="S-adenosyl-L-methionine-dependent methyltransferases"/>
    <property type="match status" value="1"/>
</dbReference>
<dbReference type="InterPro" id="IPR036390">
    <property type="entry name" value="WH_DNA-bd_sf"/>
</dbReference>
<dbReference type="GO" id="GO:0046983">
    <property type="term" value="F:protein dimerization activity"/>
    <property type="evidence" value="ECO:0007669"/>
    <property type="project" value="InterPro"/>
</dbReference>
<accession>A0A2K1QGP9</accession>
<keyword evidence="1 6" id="KW-0489">Methyltransferase</keyword>
<evidence type="ECO:0000259" key="5">
    <source>
        <dbReference type="Pfam" id="PF08100"/>
    </source>
</evidence>
<dbReference type="AlphaFoldDB" id="A0A2K1QGP9"/>
<dbReference type="Gene3D" id="1.10.10.10">
    <property type="entry name" value="Winged helix-like DNA-binding domain superfamily/Winged helix DNA-binding domain"/>
    <property type="match status" value="1"/>
</dbReference>
<evidence type="ECO:0000256" key="2">
    <source>
        <dbReference type="ARBA" id="ARBA00022679"/>
    </source>
</evidence>
<keyword evidence="2 6" id="KW-0808">Transferase</keyword>
<dbReference type="InterPro" id="IPR012967">
    <property type="entry name" value="COMT_dimerisation"/>
</dbReference>
<dbReference type="PANTHER" id="PTHR43712:SF5">
    <property type="entry name" value="O-METHYLTRANSFERASE ASQN-RELATED"/>
    <property type="match status" value="1"/>
</dbReference>
<dbReference type="Pfam" id="PF00891">
    <property type="entry name" value="Methyltransf_2"/>
    <property type="match status" value="1"/>
</dbReference>
<dbReference type="InParanoid" id="A0A2K1QGP9"/>
<evidence type="ECO:0000313" key="6">
    <source>
        <dbReference type="EMBL" id="PNS14334.1"/>
    </source>
</evidence>
<dbReference type="Proteomes" id="UP000243797">
    <property type="component" value="Unassembled WGS sequence"/>
</dbReference>
<dbReference type="OrthoDB" id="3340390at2759"/>
<sequence>MASPTPVAKTDDLTELLKILTQNVEAYLSVAPHPPSLSWPSKTDPLAEPIANGIRQQVVRSAEKILALVAGPREWVMKQASGYLTPAALLSVMEMNILKYVSEDRTKPTSIDELASRTGASPLVLTRLLKMLTHHYIFEEVENNKFAHNAMSKFIQIPEIESYVAMTADETAVAAAHLAAKLKATGYRDGVGRYDTAFQKAFNTHLDLFEWMALKEKSKETRFADAMTAWENFPVSTINVYPWADLPDGATVVDIGGGTGHISATLSKTYPHLRFVIQDFEKPLSLGKEKYAQTHPKIEWQVHDAYTPNPRKGADVYYIRHAIHDHDDSECVILLGNCVKAMGKNSRILVHDMVVPDAVGEDLNYHLLKSDLVELVLLNGIERTLQQWKNLAKATHEKLEVVKIWRRGDSVADVGAVIEFRMT</sequence>
<dbReference type="InterPro" id="IPR029063">
    <property type="entry name" value="SAM-dependent_MTases_sf"/>
</dbReference>
<dbReference type="Gene3D" id="3.40.50.150">
    <property type="entry name" value="Vaccinia Virus protein VP39"/>
    <property type="match status" value="1"/>
</dbReference>
<dbReference type="STRING" id="2082308.A0A2K1QGP9"/>
<name>A0A2K1QGP9_9PEZI</name>
<protein>
    <submittedName>
        <fullName evidence="6">Sterigmatocystin 8-O-methyltransferase</fullName>
    </submittedName>
</protein>
<keyword evidence="3" id="KW-0949">S-adenosyl-L-methionine</keyword>
<dbReference type="PROSITE" id="PS51683">
    <property type="entry name" value="SAM_OMT_II"/>
    <property type="match status" value="1"/>
</dbReference>
<dbReference type="GO" id="GO:0032259">
    <property type="term" value="P:methylation"/>
    <property type="evidence" value="ECO:0007669"/>
    <property type="project" value="UniProtKB-KW"/>
</dbReference>
<feature type="domain" description="O-methyltransferase C-terminal" evidence="4">
    <location>
        <begin position="193"/>
        <end position="394"/>
    </location>
</feature>
<dbReference type="GO" id="GO:0008171">
    <property type="term" value="F:O-methyltransferase activity"/>
    <property type="evidence" value="ECO:0007669"/>
    <property type="project" value="InterPro"/>
</dbReference>
<comment type="caution">
    <text evidence="6">The sequence shown here is derived from an EMBL/GenBank/DDBJ whole genome shotgun (WGS) entry which is preliminary data.</text>
</comment>
<evidence type="ECO:0000256" key="1">
    <source>
        <dbReference type="ARBA" id="ARBA00022603"/>
    </source>
</evidence>
<evidence type="ECO:0000256" key="3">
    <source>
        <dbReference type="ARBA" id="ARBA00022691"/>
    </source>
</evidence>
<reference evidence="6 7" key="1">
    <citation type="submission" date="2017-06" db="EMBL/GenBank/DDBJ databases">
        <title>Draft genome sequence of a variant of Elsinoe murrayae.</title>
        <authorList>
            <person name="Cheng Q."/>
        </authorList>
    </citation>
    <scope>NUCLEOTIDE SEQUENCE [LARGE SCALE GENOMIC DNA]</scope>
    <source>
        <strain evidence="6 7">CQ-2017a</strain>
    </source>
</reference>
<proteinExistence type="predicted"/>
<feature type="domain" description="O-methyltransferase dimerisation" evidence="5">
    <location>
        <begin position="77"/>
        <end position="153"/>
    </location>
</feature>
<dbReference type="Pfam" id="PF08100">
    <property type="entry name" value="Dimerisation"/>
    <property type="match status" value="1"/>
</dbReference>
<dbReference type="PANTHER" id="PTHR43712">
    <property type="entry name" value="PUTATIVE (AFU_ORTHOLOGUE AFUA_4G14580)-RELATED"/>
    <property type="match status" value="1"/>
</dbReference>
<dbReference type="InterPro" id="IPR016461">
    <property type="entry name" value="COMT-like"/>
</dbReference>
<evidence type="ECO:0000313" key="7">
    <source>
        <dbReference type="Proteomes" id="UP000243797"/>
    </source>
</evidence>
<dbReference type="EMBL" id="NKHZ01000088">
    <property type="protein sequence ID" value="PNS14334.1"/>
    <property type="molecule type" value="Genomic_DNA"/>
</dbReference>
<dbReference type="SUPFAM" id="SSF46785">
    <property type="entry name" value="Winged helix' DNA-binding domain"/>
    <property type="match status" value="1"/>
</dbReference>
<keyword evidence="7" id="KW-1185">Reference proteome</keyword>
<evidence type="ECO:0000259" key="4">
    <source>
        <dbReference type="Pfam" id="PF00891"/>
    </source>
</evidence>
<dbReference type="InterPro" id="IPR036388">
    <property type="entry name" value="WH-like_DNA-bd_sf"/>
</dbReference>